<feature type="compositionally biased region" description="Polar residues" evidence="1">
    <location>
        <begin position="749"/>
        <end position="763"/>
    </location>
</feature>
<feature type="region of interest" description="Disordered" evidence="1">
    <location>
        <begin position="578"/>
        <end position="640"/>
    </location>
</feature>
<feature type="non-terminal residue" evidence="2">
    <location>
        <position position="789"/>
    </location>
</feature>
<feature type="region of interest" description="Disordered" evidence="1">
    <location>
        <begin position="283"/>
        <end position="317"/>
    </location>
</feature>
<comment type="caution">
    <text evidence="2">The sequence shown here is derived from an EMBL/GenBank/DDBJ whole genome shotgun (WGS) entry which is preliminary data.</text>
</comment>
<evidence type="ECO:0000256" key="1">
    <source>
        <dbReference type="SAM" id="MobiDB-lite"/>
    </source>
</evidence>
<reference evidence="2 3" key="1">
    <citation type="submission" date="2024-05" db="EMBL/GenBank/DDBJ databases">
        <authorList>
            <person name="Wallberg A."/>
        </authorList>
    </citation>
    <scope>NUCLEOTIDE SEQUENCE [LARGE SCALE GENOMIC DNA]</scope>
</reference>
<feature type="region of interest" description="Disordered" evidence="1">
    <location>
        <begin position="687"/>
        <end position="789"/>
    </location>
</feature>
<accession>A0AAV2SAX2</accession>
<feature type="region of interest" description="Disordered" evidence="1">
    <location>
        <begin position="408"/>
        <end position="428"/>
    </location>
</feature>
<feature type="compositionally biased region" description="Low complexity" evidence="1">
    <location>
        <begin position="408"/>
        <end position="424"/>
    </location>
</feature>
<dbReference type="EMBL" id="CAXKWB010049070">
    <property type="protein sequence ID" value="CAL4167834.1"/>
    <property type="molecule type" value="Genomic_DNA"/>
</dbReference>
<evidence type="ECO:0000313" key="2">
    <source>
        <dbReference type="EMBL" id="CAL4167834.1"/>
    </source>
</evidence>
<proteinExistence type="predicted"/>
<organism evidence="2 3">
    <name type="scientific">Meganyctiphanes norvegica</name>
    <name type="common">Northern krill</name>
    <name type="synonym">Thysanopoda norvegica</name>
    <dbReference type="NCBI Taxonomy" id="48144"/>
    <lineage>
        <taxon>Eukaryota</taxon>
        <taxon>Metazoa</taxon>
        <taxon>Ecdysozoa</taxon>
        <taxon>Arthropoda</taxon>
        <taxon>Crustacea</taxon>
        <taxon>Multicrustacea</taxon>
        <taxon>Malacostraca</taxon>
        <taxon>Eumalacostraca</taxon>
        <taxon>Eucarida</taxon>
        <taxon>Euphausiacea</taxon>
        <taxon>Euphausiidae</taxon>
        <taxon>Meganyctiphanes</taxon>
    </lineage>
</organism>
<feature type="compositionally biased region" description="Low complexity" evidence="1">
    <location>
        <begin position="295"/>
        <end position="317"/>
    </location>
</feature>
<feature type="compositionally biased region" description="Polar residues" evidence="1">
    <location>
        <begin position="592"/>
        <end position="640"/>
    </location>
</feature>
<gene>
    <name evidence="2" type="ORF">MNOR_LOCUS33634</name>
</gene>
<feature type="compositionally biased region" description="Polar residues" evidence="1">
    <location>
        <begin position="717"/>
        <end position="731"/>
    </location>
</feature>
<feature type="non-terminal residue" evidence="2">
    <location>
        <position position="1"/>
    </location>
</feature>
<protein>
    <submittedName>
        <fullName evidence="2">Uncharacterized protein</fullName>
    </submittedName>
</protein>
<keyword evidence="3" id="KW-1185">Reference proteome</keyword>
<evidence type="ECO:0000313" key="3">
    <source>
        <dbReference type="Proteomes" id="UP001497623"/>
    </source>
</evidence>
<name>A0AAV2SAX2_MEGNR</name>
<sequence length="789" mass="87392">SREFVEMCTGQNGTSYADTLVLSVVEDGFGGKKIIFGSNIRNTINNKEMRKQISSPPAYKSAIWEARLYRNNIGQIMGNGMDIIRKVVEELDKRDVKIMQCGIVVFDSQTGANNTSNLDNGMINDDINDSKTNENLVQHSISPRTDSRRRLQPIPGLVIAHEGECNKSMFEIILTESDQSISSTSTPISLSSVRSSPIQSRFGKEHESFNSSSVSNISIFEKSSTPPSFEISDKGNIPINSSDKNTVEIDKSVSSTIGTSSRLKKSLPKLHIKNQVHSVDEWKRPLLSKSPTEPSSVHSISESQISTPSNSTSNDTNNISLTSPKKANIITPQTTIFLPNFRSENIVTSSLSKMYQNPVSLISPNPYKSTKPSNILDGEINDLSASKSVSFPVTETYTSPHIVKNGSPSVSTNVSSTSFAPSDTSSEKNMASSLNSSIISSTPYNSNLYEKLPNKLESSSEYRTESSAIKYTKDLYNENRFNAPIMSKINLDQKDNYCSSGRFEENSSELEISSSNYLENKNRKSTLPTILENFTNKQSVTEGNKSLNSLYKKMPTRLELSINDTKNTLDINTKVRSSLEPSSKIDQEEPLNKTTETYSKTYLPNKLIETSSNSDFNELPSTRKTQSSTTDNKTIDTKSVISTTLPRSPFESDKYKINKYSSPYSSELPSSSKSSLYDTTDLYKKIPTKLDNSSSSSISKYSTSQSPQNNAEEKLSSNHLNNSTQKQQIKNRNIDSIFKSQDHSRELKGNSSLYAKSSDTLTYSDKEEDSVPPGERSSKDAPITLTPQK</sequence>
<dbReference type="Proteomes" id="UP001497623">
    <property type="component" value="Unassembled WGS sequence"/>
</dbReference>
<feature type="compositionally biased region" description="Low complexity" evidence="1">
    <location>
        <begin position="693"/>
        <end position="706"/>
    </location>
</feature>
<dbReference type="AlphaFoldDB" id="A0AAV2SAX2"/>